<dbReference type="GO" id="GO:0005886">
    <property type="term" value="C:plasma membrane"/>
    <property type="evidence" value="ECO:0007669"/>
    <property type="project" value="UniProtKB-SubCell"/>
</dbReference>
<evidence type="ECO:0000256" key="2">
    <source>
        <dbReference type="ARBA" id="ARBA00005660"/>
    </source>
</evidence>
<dbReference type="Pfam" id="PF02361">
    <property type="entry name" value="CbiQ"/>
    <property type="match status" value="1"/>
</dbReference>
<dbReference type="PANTHER" id="PTHR33514:SF13">
    <property type="entry name" value="PROTEIN ABCI12, CHLOROPLASTIC"/>
    <property type="match status" value="1"/>
</dbReference>
<gene>
    <name evidence="9" type="primary">ecfT</name>
    <name evidence="10" type="ORF">H9723_07185</name>
</gene>
<dbReference type="HAMAP" id="MF_01461">
    <property type="entry name" value="EcfT"/>
    <property type="match status" value="1"/>
</dbReference>
<proteinExistence type="inferred from homology"/>
<evidence type="ECO:0000313" key="11">
    <source>
        <dbReference type="Proteomes" id="UP000824116"/>
    </source>
</evidence>
<name>A0A9D2K262_9FIRM</name>
<keyword evidence="4 9" id="KW-0813">Transport</keyword>
<evidence type="ECO:0000313" key="10">
    <source>
        <dbReference type="EMBL" id="HIZ75008.1"/>
    </source>
</evidence>
<evidence type="ECO:0000256" key="3">
    <source>
        <dbReference type="ARBA" id="ARBA00014042"/>
    </source>
</evidence>
<evidence type="ECO:0000256" key="8">
    <source>
        <dbReference type="ARBA" id="ARBA00023136"/>
    </source>
</evidence>
<dbReference type="InterPro" id="IPR003339">
    <property type="entry name" value="ABC/ECF_trnsptr_transmembrane"/>
</dbReference>
<evidence type="ECO:0000256" key="9">
    <source>
        <dbReference type="HAMAP-Rule" id="MF_01461"/>
    </source>
</evidence>
<sequence length="274" mass="31104">MIRDITIGQYYPAESVIHRLDPRVKIVCTLLFLVSLFIQNSVLGYGLATIFLVCVIRISRVPFKFIVKGLKPVVILLLFTVVMNLFLTRGGETLVHFWIFTITESGLRTSVLMAVRLIYLVIGSSLMTFTTSPNGLTDGLEKLLHPLNRVNVPVHEVAMMMSIALRFIPILLEETDKIMKAQMARGADFESGNIIQRAKAMIPILVPLFVSAFRRANDLAMAMEARCYHGGEGRTKMKPLKYRARDRWAYAVTLLYLVLIFAVGRFVSFRLWIF</sequence>
<feature type="transmembrane region" description="Helical" evidence="9">
    <location>
        <begin position="248"/>
        <end position="273"/>
    </location>
</feature>
<comment type="function">
    <text evidence="9">Transmembrane (T) component of an energy-coupling factor (ECF) ABC-transporter complex. Unlike classic ABC transporters this ECF transporter provides the energy necessary to transport a number of different substrates.</text>
</comment>
<reference evidence="10" key="2">
    <citation type="submission" date="2021-04" db="EMBL/GenBank/DDBJ databases">
        <authorList>
            <person name="Gilroy R."/>
        </authorList>
    </citation>
    <scope>NUCLEOTIDE SEQUENCE</scope>
    <source>
        <strain evidence="10">CHK196-3914</strain>
    </source>
</reference>
<evidence type="ECO:0000256" key="6">
    <source>
        <dbReference type="ARBA" id="ARBA00022692"/>
    </source>
</evidence>
<evidence type="ECO:0000256" key="4">
    <source>
        <dbReference type="ARBA" id="ARBA00022448"/>
    </source>
</evidence>
<comment type="subunit">
    <text evidence="9">Forms a stable energy-coupling factor (ECF) transporter complex composed of 2 membrane-embedded substrate-binding proteins (S component), 2 ATP-binding proteins (A component) and 2 transmembrane proteins (T component).</text>
</comment>
<dbReference type="EMBL" id="DXAY01000170">
    <property type="protein sequence ID" value="HIZ75008.1"/>
    <property type="molecule type" value="Genomic_DNA"/>
</dbReference>
<feature type="transmembrane region" description="Helical" evidence="9">
    <location>
        <begin position="26"/>
        <end position="58"/>
    </location>
</feature>
<comment type="caution">
    <text evidence="9">Lacks conserved residue(s) required for the propagation of feature annotation.</text>
</comment>
<protein>
    <recommendedName>
        <fullName evidence="3 9">Energy-coupling factor transporter transmembrane protein EcfT</fullName>
        <shortName evidence="9">ECF transporter T component EcfT</shortName>
    </recommendedName>
</protein>
<accession>A0A9D2K262</accession>
<keyword evidence="5 9" id="KW-1003">Cell membrane</keyword>
<organism evidence="10 11">
    <name type="scientific">Candidatus Mediterraneibacter stercoravium</name>
    <dbReference type="NCBI Taxonomy" id="2838685"/>
    <lineage>
        <taxon>Bacteria</taxon>
        <taxon>Bacillati</taxon>
        <taxon>Bacillota</taxon>
        <taxon>Clostridia</taxon>
        <taxon>Lachnospirales</taxon>
        <taxon>Lachnospiraceae</taxon>
        <taxon>Mediterraneibacter</taxon>
    </lineage>
</organism>
<dbReference type="Proteomes" id="UP000824116">
    <property type="component" value="Unassembled WGS sequence"/>
</dbReference>
<dbReference type="AlphaFoldDB" id="A0A9D2K262"/>
<evidence type="ECO:0000256" key="7">
    <source>
        <dbReference type="ARBA" id="ARBA00022989"/>
    </source>
</evidence>
<keyword evidence="8 9" id="KW-0472">Membrane</keyword>
<dbReference type="InterPro" id="IPR024919">
    <property type="entry name" value="EcfT"/>
</dbReference>
<feature type="transmembrane region" description="Helical" evidence="9">
    <location>
        <begin position="70"/>
        <end position="88"/>
    </location>
</feature>
<dbReference type="GO" id="GO:0022857">
    <property type="term" value="F:transmembrane transporter activity"/>
    <property type="evidence" value="ECO:0007669"/>
    <property type="project" value="UniProtKB-UniRule"/>
</dbReference>
<comment type="subcellular location">
    <subcellularLocation>
        <location evidence="1 9">Cell membrane</location>
        <topology evidence="1 9">Multi-pass membrane protein</topology>
    </subcellularLocation>
</comment>
<dbReference type="CDD" id="cd16914">
    <property type="entry name" value="EcfT"/>
    <property type="match status" value="1"/>
</dbReference>
<comment type="similarity">
    <text evidence="2 9">Belongs to the energy-coupling factor EcfT family.</text>
</comment>
<keyword evidence="7 9" id="KW-1133">Transmembrane helix</keyword>
<evidence type="ECO:0000256" key="1">
    <source>
        <dbReference type="ARBA" id="ARBA00004651"/>
    </source>
</evidence>
<keyword evidence="6 9" id="KW-0812">Transmembrane</keyword>
<comment type="caution">
    <text evidence="10">The sequence shown here is derived from an EMBL/GenBank/DDBJ whole genome shotgun (WGS) entry which is preliminary data.</text>
</comment>
<evidence type="ECO:0000256" key="5">
    <source>
        <dbReference type="ARBA" id="ARBA00022475"/>
    </source>
</evidence>
<reference evidence="10" key="1">
    <citation type="journal article" date="2021" name="PeerJ">
        <title>Extensive microbial diversity within the chicken gut microbiome revealed by metagenomics and culture.</title>
        <authorList>
            <person name="Gilroy R."/>
            <person name="Ravi A."/>
            <person name="Getino M."/>
            <person name="Pursley I."/>
            <person name="Horton D.L."/>
            <person name="Alikhan N.F."/>
            <person name="Baker D."/>
            <person name="Gharbi K."/>
            <person name="Hall N."/>
            <person name="Watson M."/>
            <person name="Adriaenssens E.M."/>
            <person name="Foster-Nyarko E."/>
            <person name="Jarju S."/>
            <person name="Secka A."/>
            <person name="Antonio M."/>
            <person name="Oren A."/>
            <person name="Chaudhuri R.R."/>
            <person name="La Ragione R."/>
            <person name="Hildebrand F."/>
            <person name="Pallen M.J."/>
        </authorList>
    </citation>
    <scope>NUCLEOTIDE SEQUENCE</scope>
    <source>
        <strain evidence="10">CHK196-3914</strain>
    </source>
</reference>
<dbReference type="PANTHER" id="PTHR33514">
    <property type="entry name" value="PROTEIN ABCI12, CHLOROPLASTIC"/>
    <property type="match status" value="1"/>
</dbReference>